<protein>
    <submittedName>
        <fullName evidence="2">Uncharacterized protein</fullName>
    </submittedName>
</protein>
<feature type="region of interest" description="Disordered" evidence="1">
    <location>
        <begin position="87"/>
        <end position="108"/>
    </location>
</feature>
<feature type="region of interest" description="Disordered" evidence="1">
    <location>
        <begin position="1"/>
        <end position="21"/>
    </location>
</feature>
<evidence type="ECO:0000313" key="3">
    <source>
        <dbReference type="Proteomes" id="UP000765509"/>
    </source>
</evidence>
<organism evidence="2 3">
    <name type="scientific">Austropuccinia psidii MF-1</name>
    <dbReference type="NCBI Taxonomy" id="1389203"/>
    <lineage>
        <taxon>Eukaryota</taxon>
        <taxon>Fungi</taxon>
        <taxon>Dikarya</taxon>
        <taxon>Basidiomycota</taxon>
        <taxon>Pucciniomycotina</taxon>
        <taxon>Pucciniomycetes</taxon>
        <taxon>Pucciniales</taxon>
        <taxon>Sphaerophragmiaceae</taxon>
        <taxon>Austropuccinia</taxon>
    </lineage>
</organism>
<keyword evidence="3" id="KW-1185">Reference proteome</keyword>
<evidence type="ECO:0000313" key="2">
    <source>
        <dbReference type="EMBL" id="MBW0583523.1"/>
    </source>
</evidence>
<accession>A0A9Q3KLC1</accession>
<sequence length="108" mass="12292">MKDSTKNEKETWGKGHEPPDFKRGELVLVSALSLRNMKGQKKLKDSFTGPFIQIAQNVPNPVQQELTHELMKKLPAFPVGLMKTYSSSDKESFNLRNKPQLEIPPLEE</sequence>
<dbReference type="AlphaFoldDB" id="A0A9Q3KLC1"/>
<gene>
    <name evidence="2" type="ORF">O181_123238</name>
</gene>
<evidence type="ECO:0000256" key="1">
    <source>
        <dbReference type="SAM" id="MobiDB-lite"/>
    </source>
</evidence>
<proteinExistence type="predicted"/>
<dbReference type="EMBL" id="AVOT02115356">
    <property type="protein sequence ID" value="MBW0583523.1"/>
    <property type="molecule type" value="Genomic_DNA"/>
</dbReference>
<name>A0A9Q3KLC1_9BASI</name>
<comment type="caution">
    <text evidence="2">The sequence shown here is derived from an EMBL/GenBank/DDBJ whole genome shotgun (WGS) entry which is preliminary data.</text>
</comment>
<dbReference type="Proteomes" id="UP000765509">
    <property type="component" value="Unassembled WGS sequence"/>
</dbReference>
<reference evidence="2" key="1">
    <citation type="submission" date="2021-03" db="EMBL/GenBank/DDBJ databases">
        <title>Draft genome sequence of rust myrtle Austropuccinia psidii MF-1, a brazilian biotype.</title>
        <authorList>
            <person name="Quecine M.C."/>
            <person name="Pachon D.M.R."/>
            <person name="Bonatelli M.L."/>
            <person name="Correr F.H."/>
            <person name="Franceschini L.M."/>
            <person name="Leite T.F."/>
            <person name="Margarido G.R.A."/>
            <person name="Almeida C.A."/>
            <person name="Ferrarezi J.A."/>
            <person name="Labate C.A."/>
        </authorList>
    </citation>
    <scope>NUCLEOTIDE SEQUENCE</scope>
    <source>
        <strain evidence="2">MF-1</strain>
    </source>
</reference>